<keyword evidence="3" id="KW-0862">Zinc</keyword>
<dbReference type="InterPro" id="IPR013087">
    <property type="entry name" value="Znf_C2H2_type"/>
</dbReference>
<dbReference type="GeneID" id="37025241"/>
<evidence type="ECO:0000313" key="8">
    <source>
        <dbReference type="Proteomes" id="UP000245884"/>
    </source>
</evidence>
<feature type="region of interest" description="Disordered" evidence="5">
    <location>
        <begin position="71"/>
        <end position="100"/>
    </location>
</feature>
<dbReference type="PROSITE" id="PS50157">
    <property type="entry name" value="ZINC_FINGER_C2H2_2"/>
    <property type="match status" value="1"/>
</dbReference>
<feature type="compositionally biased region" description="Polar residues" evidence="5">
    <location>
        <begin position="205"/>
        <end position="215"/>
    </location>
</feature>
<feature type="domain" description="C2H2-type" evidence="6">
    <location>
        <begin position="244"/>
        <end position="274"/>
    </location>
</feature>
<evidence type="ECO:0000256" key="3">
    <source>
        <dbReference type="ARBA" id="ARBA00022833"/>
    </source>
</evidence>
<organism evidence="7 8">
    <name type="scientific">Jaminaea rosea</name>
    <dbReference type="NCBI Taxonomy" id="1569628"/>
    <lineage>
        <taxon>Eukaryota</taxon>
        <taxon>Fungi</taxon>
        <taxon>Dikarya</taxon>
        <taxon>Basidiomycota</taxon>
        <taxon>Ustilaginomycotina</taxon>
        <taxon>Exobasidiomycetes</taxon>
        <taxon>Microstromatales</taxon>
        <taxon>Microstromatales incertae sedis</taxon>
        <taxon>Jaminaea</taxon>
    </lineage>
</organism>
<feature type="compositionally biased region" description="Basic residues" evidence="5">
    <location>
        <begin position="161"/>
        <end position="179"/>
    </location>
</feature>
<dbReference type="EMBL" id="KZ819664">
    <property type="protein sequence ID" value="PWN28966.1"/>
    <property type="molecule type" value="Genomic_DNA"/>
</dbReference>
<evidence type="ECO:0000313" key="7">
    <source>
        <dbReference type="EMBL" id="PWN28966.1"/>
    </source>
</evidence>
<dbReference type="GO" id="GO:0000981">
    <property type="term" value="F:DNA-binding transcription factor activity, RNA polymerase II-specific"/>
    <property type="evidence" value="ECO:0007669"/>
    <property type="project" value="TreeGrafter"/>
</dbReference>
<evidence type="ECO:0000259" key="6">
    <source>
        <dbReference type="PROSITE" id="PS50157"/>
    </source>
</evidence>
<dbReference type="InterPro" id="IPR036236">
    <property type="entry name" value="Znf_C2H2_sf"/>
</dbReference>
<reference evidence="7 8" key="1">
    <citation type="journal article" date="2018" name="Mol. Biol. Evol.">
        <title>Broad Genomic Sampling Reveals a Smut Pathogenic Ancestry of the Fungal Clade Ustilaginomycotina.</title>
        <authorList>
            <person name="Kijpornyongpan T."/>
            <person name="Mondo S.J."/>
            <person name="Barry K."/>
            <person name="Sandor L."/>
            <person name="Lee J."/>
            <person name="Lipzen A."/>
            <person name="Pangilinan J."/>
            <person name="LaButti K."/>
            <person name="Hainaut M."/>
            <person name="Henrissat B."/>
            <person name="Grigoriev I.V."/>
            <person name="Spatafora J.W."/>
            <person name="Aime M.C."/>
        </authorList>
    </citation>
    <scope>NUCLEOTIDE SEQUENCE [LARGE SCALE GENOMIC DNA]</scope>
    <source>
        <strain evidence="7 8">MCA 5214</strain>
    </source>
</reference>
<dbReference type="Gene3D" id="3.30.160.60">
    <property type="entry name" value="Classic Zinc Finger"/>
    <property type="match status" value="2"/>
</dbReference>
<dbReference type="AlphaFoldDB" id="A0A316UUI0"/>
<dbReference type="PANTHER" id="PTHR23235:SF127">
    <property type="entry name" value="TRANSCRIPTION FACTOR, PUTATIVE (AFU_ORTHOLOGUE AFUA_3G09820)-RELATED"/>
    <property type="match status" value="1"/>
</dbReference>
<keyword evidence="1" id="KW-0479">Metal-binding</keyword>
<dbReference type="RefSeq" id="XP_025363578.1">
    <property type="nucleotide sequence ID" value="XM_025503418.1"/>
</dbReference>
<dbReference type="OrthoDB" id="10018191at2759"/>
<dbReference type="GO" id="GO:0000978">
    <property type="term" value="F:RNA polymerase II cis-regulatory region sequence-specific DNA binding"/>
    <property type="evidence" value="ECO:0007669"/>
    <property type="project" value="TreeGrafter"/>
</dbReference>
<dbReference type="FunFam" id="3.30.160.60:FF:002343">
    <property type="entry name" value="Zinc finger protein 33A"/>
    <property type="match status" value="1"/>
</dbReference>
<feature type="compositionally biased region" description="Low complexity" evidence="5">
    <location>
        <begin position="10"/>
        <end position="27"/>
    </location>
</feature>
<gene>
    <name evidence="7" type="ORF">BDZ90DRAFT_135486</name>
</gene>
<protein>
    <recommendedName>
        <fullName evidence="6">C2H2-type domain-containing protein</fullName>
    </recommendedName>
</protein>
<dbReference type="SUPFAM" id="SSF57667">
    <property type="entry name" value="beta-beta-alpha zinc fingers"/>
    <property type="match status" value="1"/>
</dbReference>
<dbReference type="GO" id="GO:0008270">
    <property type="term" value="F:zinc ion binding"/>
    <property type="evidence" value="ECO:0007669"/>
    <property type="project" value="UniProtKB-KW"/>
</dbReference>
<keyword evidence="8" id="KW-1185">Reference proteome</keyword>
<evidence type="ECO:0000256" key="5">
    <source>
        <dbReference type="SAM" id="MobiDB-lite"/>
    </source>
</evidence>
<accession>A0A316UUI0</accession>
<evidence type="ECO:0000256" key="4">
    <source>
        <dbReference type="PROSITE-ProRule" id="PRU00042"/>
    </source>
</evidence>
<dbReference type="STRING" id="1569628.A0A316UUI0"/>
<dbReference type="PANTHER" id="PTHR23235">
    <property type="entry name" value="KRUEPPEL-LIKE TRANSCRIPTION FACTOR"/>
    <property type="match status" value="1"/>
</dbReference>
<dbReference type="Proteomes" id="UP000245884">
    <property type="component" value="Unassembled WGS sequence"/>
</dbReference>
<name>A0A316UUI0_9BASI</name>
<feature type="compositionally biased region" description="Polar residues" evidence="5">
    <location>
        <begin position="181"/>
        <end position="191"/>
    </location>
</feature>
<dbReference type="Pfam" id="PF00096">
    <property type="entry name" value="zf-C2H2"/>
    <property type="match status" value="1"/>
</dbReference>
<proteinExistence type="predicted"/>
<evidence type="ECO:0000256" key="1">
    <source>
        <dbReference type="ARBA" id="ARBA00022723"/>
    </source>
</evidence>
<feature type="region of interest" description="Disordered" evidence="5">
    <location>
        <begin position="1"/>
        <end position="33"/>
    </location>
</feature>
<feature type="region of interest" description="Disordered" evidence="5">
    <location>
        <begin position="153"/>
        <end position="235"/>
    </location>
</feature>
<keyword evidence="2 4" id="KW-0863">Zinc-finger</keyword>
<sequence length="351" mass="38225">MVDQPKSEPDVSSSSPSASSLFPTSSAPIPPAFPSAPQPAHHFIYPASYTHVAYPQHPTAVQFEQHTMLANPHHAASAQQPWAYGPQGPPPGAAHHHQQPAALSGHGYAISPFARPPMHPMVGHSMHYIPSAYHVHSGPRHSVPTESWSYPAGASAYSHDHQHHQPHAHHTALPHHPHASVRQSSPTQQEPTVLAKASKKRSRSPSQSDKTSSAKRPSGPEKRNSSSAGTAKVVEKDGQTTTIFQCRGFGDCNMTFTRSEHLARHIRKHTGERPFQCHCGKAFSRLDNLRQRPSGRIGCSSSARTGTRCCQSTRSRRSGGGSSSRVIRLAFDFYHASSRQKNFEGRQAGKL</sequence>
<evidence type="ECO:0000256" key="2">
    <source>
        <dbReference type="ARBA" id="ARBA00022771"/>
    </source>
</evidence>